<name>A0A1I7WL56_HETBA</name>
<protein>
    <submittedName>
        <fullName evidence="2">Uncharacterized protein</fullName>
    </submittedName>
</protein>
<reference evidence="2" key="1">
    <citation type="submission" date="2016-11" db="UniProtKB">
        <authorList>
            <consortium name="WormBaseParasite"/>
        </authorList>
    </citation>
    <scope>IDENTIFICATION</scope>
</reference>
<sequence>MILFIAMVSKVNCDYKKTFYPLKYVLLKVIINFLIFRECSRKLKKN</sequence>
<dbReference type="Proteomes" id="UP000095283">
    <property type="component" value="Unplaced"/>
</dbReference>
<organism evidence="1 2">
    <name type="scientific">Heterorhabditis bacteriophora</name>
    <name type="common">Entomopathogenic nematode worm</name>
    <dbReference type="NCBI Taxonomy" id="37862"/>
    <lineage>
        <taxon>Eukaryota</taxon>
        <taxon>Metazoa</taxon>
        <taxon>Ecdysozoa</taxon>
        <taxon>Nematoda</taxon>
        <taxon>Chromadorea</taxon>
        <taxon>Rhabditida</taxon>
        <taxon>Rhabditina</taxon>
        <taxon>Rhabditomorpha</taxon>
        <taxon>Strongyloidea</taxon>
        <taxon>Heterorhabditidae</taxon>
        <taxon>Heterorhabditis</taxon>
    </lineage>
</organism>
<keyword evidence="1" id="KW-1185">Reference proteome</keyword>
<accession>A0A1I7WL56</accession>
<dbReference type="AlphaFoldDB" id="A0A1I7WL56"/>
<evidence type="ECO:0000313" key="1">
    <source>
        <dbReference type="Proteomes" id="UP000095283"/>
    </source>
</evidence>
<dbReference type="WBParaSite" id="Hba_05868">
    <property type="protein sequence ID" value="Hba_05868"/>
    <property type="gene ID" value="Hba_05868"/>
</dbReference>
<evidence type="ECO:0000313" key="2">
    <source>
        <dbReference type="WBParaSite" id="Hba_05868"/>
    </source>
</evidence>
<proteinExistence type="predicted"/>